<dbReference type="InterPro" id="IPR007112">
    <property type="entry name" value="Expansin/allergen_DPBB_dom"/>
</dbReference>
<evidence type="ECO:0000259" key="2">
    <source>
        <dbReference type="PROSITE" id="PS50842"/>
    </source>
</evidence>
<keyword evidence="1" id="KW-1133">Transmembrane helix</keyword>
<gene>
    <name evidence="3" type="ORF">RND81_07G104500</name>
</gene>
<dbReference type="AlphaFoldDB" id="A0AAW1JNV7"/>
<keyword evidence="1" id="KW-0472">Membrane</keyword>
<name>A0AAW1JNV7_SAPOF</name>
<accession>A0AAW1JNV7</accession>
<dbReference type="PROSITE" id="PS50842">
    <property type="entry name" value="EXPANSIN_EG45"/>
    <property type="match status" value="1"/>
</dbReference>
<dbReference type="CDD" id="cd22269">
    <property type="entry name" value="DPBB_EG45-like"/>
    <property type="match status" value="1"/>
</dbReference>
<keyword evidence="4" id="KW-1185">Reference proteome</keyword>
<dbReference type="PANTHER" id="PTHR47480">
    <property type="entry name" value="EG45-LIKE DOMAIN CONTAINING PROTEIN"/>
    <property type="match status" value="1"/>
</dbReference>
<organism evidence="3 4">
    <name type="scientific">Saponaria officinalis</name>
    <name type="common">Common soapwort</name>
    <name type="synonym">Lychnis saponaria</name>
    <dbReference type="NCBI Taxonomy" id="3572"/>
    <lineage>
        <taxon>Eukaryota</taxon>
        <taxon>Viridiplantae</taxon>
        <taxon>Streptophyta</taxon>
        <taxon>Embryophyta</taxon>
        <taxon>Tracheophyta</taxon>
        <taxon>Spermatophyta</taxon>
        <taxon>Magnoliopsida</taxon>
        <taxon>eudicotyledons</taxon>
        <taxon>Gunneridae</taxon>
        <taxon>Pentapetalae</taxon>
        <taxon>Caryophyllales</taxon>
        <taxon>Caryophyllaceae</taxon>
        <taxon>Caryophylleae</taxon>
        <taxon>Saponaria</taxon>
    </lineage>
</organism>
<dbReference type="InterPro" id="IPR036908">
    <property type="entry name" value="RlpA-like_sf"/>
</dbReference>
<comment type="caution">
    <text evidence="3">The sequence shown here is derived from an EMBL/GenBank/DDBJ whole genome shotgun (WGS) entry which is preliminary data.</text>
</comment>
<dbReference type="Gene3D" id="2.40.40.10">
    <property type="entry name" value="RlpA-like domain"/>
    <property type="match status" value="1"/>
</dbReference>
<protein>
    <recommendedName>
        <fullName evidence="2">Expansin-like EG45 domain-containing protein</fullName>
    </recommendedName>
</protein>
<evidence type="ECO:0000256" key="1">
    <source>
        <dbReference type="SAM" id="Phobius"/>
    </source>
</evidence>
<feature type="transmembrane region" description="Helical" evidence="1">
    <location>
        <begin position="34"/>
        <end position="53"/>
    </location>
</feature>
<dbReference type="EMBL" id="JBDFQZ010000007">
    <property type="protein sequence ID" value="KAK9706107.1"/>
    <property type="molecule type" value="Genomic_DNA"/>
</dbReference>
<keyword evidence="1" id="KW-0812">Transmembrane</keyword>
<sequence length="193" mass="21675">MIKIFITRQYDIDHIIVIRKIILNSLSWQRYSKFNYLIIFIFSFFFHNCYADIGTAQQYDSPYIPTECYSDDTTNFPADDMFAAAGDGIWNNGAACGRQYMVQCISAPESLSCANVDTIIQVKIVDYANTAVSSPVTTSGTTMFLSDIAFGALVDNSSSSGASSSPIINIVFIHCYQKKLEKMKKREEKELLD</sequence>
<dbReference type="SUPFAM" id="SSF50685">
    <property type="entry name" value="Barwin-like endoglucanases"/>
    <property type="match status" value="1"/>
</dbReference>
<reference evidence="3" key="1">
    <citation type="submission" date="2024-03" db="EMBL/GenBank/DDBJ databases">
        <title>WGS assembly of Saponaria officinalis var. Norfolk2.</title>
        <authorList>
            <person name="Jenkins J."/>
            <person name="Shu S."/>
            <person name="Grimwood J."/>
            <person name="Barry K."/>
            <person name="Goodstein D."/>
            <person name="Schmutz J."/>
            <person name="Leebens-Mack J."/>
            <person name="Osbourn A."/>
        </authorList>
    </citation>
    <scope>NUCLEOTIDE SEQUENCE [LARGE SCALE GENOMIC DNA]</scope>
    <source>
        <strain evidence="3">JIC</strain>
    </source>
</reference>
<feature type="domain" description="Expansin-like EG45" evidence="2">
    <location>
        <begin position="65"/>
        <end position="172"/>
    </location>
</feature>
<proteinExistence type="predicted"/>
<dbReference type="PANTHER" id="PTHR47480:SF1">
    <property type="entry name" value="EG45-LIKE DOMAIN CONTAINING PROTEIN 1"/>
    <property type="match status" value="1"/>
</dbReference>
<evidence type="ECO:0000313" key="4">
    <source>
        <dbReference type="Proteomes" id="UP001443914"/>
    </source>
</evidence>
<dbReference type="Proteomes" id="UP001443914">
    <property type="component" value="Unassembled WGS sequence"/>
</dbReference>
<evidence type="ECO:0000313" key="3">
    <source>
        <dbReference type="EMBL" id="KAK9706107.1"/>
    </source>
</evidence>